<dbReference type="Proteomes" id="UP000494245">
    <property type="component" value="Unassembled WGS sequence"/>
</dbReference>
<dbReference type="SUPFAM" id="SSF56235">
    <property type="entry name" value="N-terminal nucleophile aminohydrolases (Ntn hydrolases)"/>
    <property type="match status" value="1"/>
</dbReference>
<dbReference type="InterPro" id="IPR001962">
    <property type="entry name" value="Asn_synthase"/>
</dbReference>
<dbReference type="PANTHER" id="PTHR43284:SF1">
    <property type="entry name" value="ASPARAGINE SYNTHETASE"/>
    <property type="match status" value="1"/>
</dbReference>
<comment type="catalytic activity">
    <reaction evidence="7">
        <text>L-aspartate + L-glutamine + ATP + H2O = L-asparagine + L-glutamate + AMP + diphosphate + H(+)</text>
        <dbReference type="Rhea" id="RHEA:12228"/>
        <dbReference type="ChEBI" id="CHEBI:15377"/>
        <dbReference type="ChEBI" id="CHEBI:15378"/>
        <dbReference type="ChEBI" id="CHEBI:29985"/>
        <dbReference type="ChEBI" id="CHEBI:29991"/>
        <dbReference type="ChEBI" id="CHEBI:30616"/>
        <dbReference type="ChEBI" id="CHEBI:33019"/>
        <dbReference type="ChEBI" id="CHEBI:58048"/>
        <dbReference type="ChEBI" id="CHEBI:58359"/>
        <dbReference type="ChEBI" id="CHEBI:456215"/>
        <dbReference type="EC" id="6.3.5.4"/>
    </reaction>
</comment>
<dbReference type="GO" id="GO:0004066">
    <property type="term" value="F:asparagine synthase (glutamine-hydrolyzing) activity"/>
    <property type="evidence" value="ECO:0007669"/>
    <property type="project" value="UniProtKB-EC"/>
</dbReference>
<dbReference type="EC" id="6.3.5.4" evidence="3"/>
<dbReference type="SUPFAM" id="SSF52402">
    <property type="entry name" value="Adenine nucleotide alpha hydrolases-like"/>
    <property type="match status" value="1"/>
</dbReference>
<dbReference type="GO" id="GO:0005524">
    <property type="term" value="F:ATP binding"/>
    <property type="evidence" value="ECO:0007669"/>
    <property type="project" value="UniProtKB-KW"/>
</dbReference>
<accession>A0A6V8LW62</accession>
<organism evidence="12 13">
    <name type="scientific">Fundidesulfovibrio magnetotacticus</name>
    <dbReference type="NCBI Taxonomy" id="2730080"/>
    <lineage>
        <taxon>Bacteria</taxon>
        <taxon>Pseudomonadati</taxon>
        <taxon>Thermodesulfobacteriota</taxon>
        <taxon>Desulfovibrionia</taxon>
        <taxon>Desulfovibrionales</taxon>
        <taxon>Desulfovibrionaceae</taxon>
        <taxon>Fundidesulfovibrio</taxon>
    </lineage>
</organism>
<evidence type="ECO:0000256" key="5">
    <source>
        <dbReference type="ARBA" id="ARBA00022840"/>
    </source>
</evidence>
<evidence type="ECO:0000256" key="2">
    <source>
        <dbReference type="ARBA" id="ARBA00005752"/>
    </source>
</evidence>
<keyword evidence="4 9" id="KW-0547">Nucleotide-binding</keyword>
<dbReference type="InterPro" id="IPR006426">
    <property type="entry name" value="Asn_synth_AEB"/>
</dbReference>
<comment type="similarity">
    <text evidence="2">Belongs to the asparagine synthetase family.</text>
</comment>
<dbReference type="Gene3D" id="3.60.20.10">
    <property type="entry name" value="Glutamine Phosphoribosylpyrophosphate, subunit 1, domain 1"/>
    <property type="match status" value="1"/>
</dbReference>
<dbReference type="NCBIfam" id="TIGR01536">
    <property type="entry name" value="asn_synth_AEB"/>
    <property type="match status" value="1"/>
</dbReference>
<evidence type="ECO:0000256" key="3">
    <source>
        <dbReference type="ARBA" id="ARBA00012737"/>
    </source>
</evidence>
<name>A0A6V8LW62_9BACT</name>
<dbReference type="Pfam" id="PF00733">
    <property type="entry name" value="Asn_synthase"/>
    <property type="match status" value="1"/>
</dbReference>
<keyword evidence="8" id="KW-0028">Amino-acid biosynthesis</keyword>
<protein>
    <recommendedName>
        <fullName evidence="3">asparagine synthase (glutamine-hydrolyzing)</fullName>
        <ecNumber evidence="3">6.3.5.4</ecNumber>
    </recommendedName>
</protein>
<dbReference type="EMBL" id="BLTE01000028">
    <property type="protein sequence ID" value="GFK95974.1"/>
    <property type="molecule type" value="Genomic_DNA"/>
</dbReference>
<sequence>MCGIAGLVDSLGRPLPPEAMESLQAMTASMAHRGPDGCGHWRDGPAALGHRRLSIIDLSTGAQPMEDAHGRLAVTFNGEIYNYREIRAALEALGHAFRTCSDTEVILAGWLQWGPRCLERFEGMFAFALWDRRERTLFCARDRFGKKPFFYTLQNGLFAFASESSALRRVPGLRLDVEAATLARFLAYEYVPSPESIYRQVKKLPPSHWLELREGRVTLGRYWSLPAPEPARASEAELGRELERLMAQAVKRRMISDVPLGVFLSGGIDSSLVAALMAGQAPRIKTFSIGFREASYDESAYARSVARMWDTEHHEHILSAEDCAGLLPEIVTRFDEPMADPSIAPTYLLSKVTRQEVTVALGGDGADELFAGYEHFQGFQAARLYNALPRPVRRFVVDPACAALPASDGYVNLRLGAATFLHGARQAPWLRVQDWLTALHPELQRQLWRDPAPLGLDAPQLFASTRRTFDRSSASADLDRLFHAYCRQYLLDYILVKVDRCTMMHSLEARAPFLDRDVAEFACRLPTHMKLRGLSRKYLLKKALAHLLPEEIRTRNKRGFLIPVARWLRDKLKPLVEELLGEDHLRRQGLFDPKTVRGLVHEHDSGRRDRRKELWTLLVLQLWLAHNKPDVS</sequence>
<evidence type="ECO:0000256" key="7">
    <source>
        <dbReference type="ARBA" id="ARBA00048741"/>
    </source>
</evidence>
<feature type="binding site" evidence="9">
    <location>
        <position position="289"/>
    </location>
    <ligand>
        <name>ATP</name>
        <dbReference type="ChEBI" id="CHEBI:30616"/>
    </ligand>
</feature>
<dbReference type="Pfam" id="PF13537">
    <property type="entry name" value="GATase_7"/>
    <property type="match status" value="1"/>
</dbReference>
<dbReference type="Gene3D" id="3.40.50.620">
    <property type="entry name" value="HUPs"/>
    <property type="match status" value="1"/>
</dbReference>
<dbReference type="PROSITE" id="PS51278">
    <property type="entry name" value="GATASE_TYPE_2"/>
    <property type="match status" value="1"/>
</dbReference>
<comment type="pathway">
    <text evidence="1">Amino-acid biosynthesis; L-asparagine biosynthesis; L-asparagine from L-aspartate (L-Gln route): step 1/1.</text>
</comment>
<keyword evidence="8" id="KW-0061">Asparagine biosynthesis</keyword>
<evidence type="ECO:0000256" key="4">
    <source>
        <dbReference type="ARBA" id="ARBA00022741"/>
    </source>
</evidence>
<dbReference type="GO" id="GO:0005829">
    <property type="term" value="C:cytosol"/>
    <property type="evidence" value="ECO:0007669"/>
    <property type="project" value="TreeGrafter"/>
</dbReference>
<dbReference type="CDD" id="cd00712">
    <property type="entry name" value="AsnB"/>
    <property type="match status" value="1"/>
</dbReference>
<reference evidence="12 13" key="1">
    <citation type="submission" date="2020-04" db="EMBL/GenBank/DDBJ databases">
        <authorList>
            <consortium name="Desulfovibrio sp. FSS-1 genome sequencing consortium"/>
            <person name="Shimoshige H."/>
            <person name="Kobayashi H."/>
            <person name="Maekawa T."/>
        </authorList>
    </citation>
    <scope>NUCLEOTIDE SEQUENCE [LARGE SCALE GENOMIC DNA]</scope>
    <source>
        <strain evidence="12 13">SIID29052-01</strain>
    </source>
</reference>
<keyword evidence="12" id="KW-0436">Ligase</keyword>
<evidence type="ECO:0000259" key="11">
    <source>
        <dbReference type="PROSITE" id="PS51278"/>
    </source>
</evidence>
<feature type="domain" description="Glutamine amidotransferase type-2" evidence="11">
    <location>
        <begin position="2"/>
        <end position="215"/>
    </location>
</feature>
<keyword evidence="6 8" id="KW-0315">Glutamine amidotransferase</keyword>
<evidence type="ECO:0000313" key="12">
    <source>
        <dbReference type="EMBL" id="GFK95974.1"/>
    </source>
</evidence>
<evidence type="ECO:0000256" key="10">
    <source>
        <dbReference type="PIRSR" id="PIRSR001589-3"/>
    </source>
</evidence>
<keyword evidence="5 9" id="KW-0067">ATP-binding</keyword>
<feature type="binding site" evidence="9">
    <location>
        <position position="102"/>
    </location>
    <ligand>
        <name>L-glutamine</name>
        <dbReference type="ChEBI" id="CHEBI:58359"/>
    </ligand>
</feature>
<dbReference type="InterPro" id="IPR033738">
    <property type="entry name" value="AsnB_N"/>
</dbReference>
<evidence type="ECO:0000313" key="13">
    <source>
        <dbReference type="Proteomes" id="UP000494245"/>
    </source>
</evidence>
<dbReference type="PIRSF" id="PIRSF001589">
    <property type="entry name" value="Asn_synthetase_glu-h"/>
    <property type="match status" value="1"/>
</dbReference>
<evidence type="ECO:0000256" key="9">
    <source>
        <dbReference type="PIRSR" id="PIRSR001589-2"/>
    </source>
</evidence>
<feature type="active site" description="For GATase activity" evidence="8">
    <location>
        <position position="2"/>
    </location>
</feature>
<comment type="caution">
    <text evidence="12">The sequence shown here is derived from an EMBL/GenBank/DDBJ whole genome shotgun (WGS) entry which is preliminary data.</text>
</comment>
<gene>
    <name evidence="12" type="primary">asnB_5</name>
    <name evidence="12" type="ORF">NNJEOMEG_03847</name>
</gene>
<proteinExistence type="inferred from homology"/>
<dbReference type="InterPro" id="IPR017932">
    <property type="entry name" value="GATase_2_dom"/>
</dbReference>
<dbReference type="AlphaFoldDB" id="A0A6V8LW62"/>
<dbReference type="InterPro" id="IPR051786">
    <property type="entry name" value="ASN_synthetase/amidase"/>
</dbReference>
<evidence type="ECO:0000256" key="1">
    <source>
        <dbReference type="ARBA" id="ARBA00005187"/>
    </source>
</evidence>
<keyword evidence="13" id="KW-1185">Reference proteome</keyword>
<reference evidence="12 13" key="2">
    <citation type="submission" date="2020-05" db="EMBL/GenBank/DDBJ databases">
        <title>Draft genome sequence of Desulfovibrio sp. strainFSS-1.</title>
        <authorList>
            <person name="Shimoshige H."/>
            <person name="Kobayashi H."/>
            <person name="Maekawa T."/>
        </authorList>
    </citation>
    <scope>NUCLEOTIDE SEQUENCE [LARGE SCALE GENOMIC DNA]</scope>
    <source>
        <strain evidence="12 13">SIID29052-01</strain>
    </source>
</reference>
<dbReference type="RefSeq" id="WP_173087111.1">
    <property type="nucleotide sequence ID" value="NZ_BLTE01000028.1"/>
</dbReference>
<dbReference type="InterPro" id="IPR014729">
    <property type="entry name" value="Rossmann-like_a/b/a_fold"/>
</dbReference>
<feature type="site" description="Important for beta-aspartyl-AMP intermediate formation" evidence="10">
    <location>
        <position position="364"/>
    </location>
</feature>
<evidence type="ECO:0000256" key="6">
    <source>
        <dbReference type="ARBA" id="ARBA00022962"/>
    </source>
</evidence>
<dbReference type="CDD" id="cd01991">
    <property type="entry name" value="Asn_synthase_B_C"/>
    <property type="match status" value="1"/>
</dbReference>
<dbReference type="InterPro" id="IPR029055">
    <property type="entry name" value="Ntn_hydrolases_N"/>
</dbReference>
<dbReference type="GO" id="GO:0006529">
    <property type="term" value="P:asparagine biosynthetic process"/>
    <property type="evidence" value="ECO:0007669"/>
    <property type="project" value="UniProtKB-KW"/>
</dbReference>
<evidence type="ECO:0000256" key="8">
    <source>
        <dbReference type="PIRSR" id="PIRSR001589-1"/>
    </source>
</evidence>
<dbReference type="PANTHER" id="PTHR43284">
    <property type="entry name" value="ASPARAGINE SYNTHETASE (GLUTAMINE-HYDROLYZING)"/>
    <property type="match status" value="1"/>
</dbReference>